<keyword evidence="1" id="KW-0472">Membrane</keyword>
<keyword evidence="1" id="KW-0812">Transmembrane</keyword>
<evidence type="ECO:0000256" key="1">
    <source>
        <dbReference type="SAM" id="Phobius"/>
    </source>
</evidence>
<feature type="domain" description="DUF4875" evidence="2">
    <location>
        <begin position="90"/>
        <end position="236"/>
    </location>
</feature>
<dbReference type="InterPro" id="IPR032383">
    <property type="entry name" value="DUF4875"/>
</dbReference>
<dbReference type="EMBL" id="CP065938">
    <property type="protein sequence ID" value="UWX06376.1"/>
    <property type="molecule type" value="Genomic_DNA"/>
</dbReference>
<dbReference type="RefSeq" id="WP_334315981.1">
    <property type="nucleotide sequence ID" value="NZ_CP065938.1"/>
</dbReference>
<feature type="transmembrane region" description="Helical" evidence="1">
    <location>
        <begin position="37"/>
        <end position="59"/>
    </location>
</feature>
<dbReference type="Proteomes" id="UP001058120">
    <property type="component" value="Chromosome"/>
</dbReference>
<proteinExistence type="predicted"/>
<dbReference type="Pfam" id="PF16175">
    <property type="entry name" value="DUF4875"/>
    <property type="match status" value="1"/>
</dbReference>
<sequence>MAQKIICHFCKAEIDAEAKICPNCKSNLANIRTNKKIFKIFGVVFAAIFAFAVFSYAFFGETEREKDAPIAETKQTELPGTPLEFSLLDDYKVIKKAATGRHRLEMTILPKSGQETATQADLISTVMHVAHEAYQRTAAPVTIVNMLAQNTGNAWADRQLAFIVYIPDQKGFDGKTASKKWENAAACERGFTADELTYLQLWGQLRTKYFDPQTGGVPQNKEEALTAEIEQVMGKKLDTDPMFNVMWPVDTK</sequence>
<evidence type="ECO:0000313" key="3">
    <source>
        <dbReference type="EMBL" id="UWX06376.1"/>
    </source>
</evidence>
<gene>
    <name evidence="3" type="ORF">JBF11_03425</name>
</gene>
<organism evidence="3 4">
    <name type="scientific">Taurinivorans muris</name>
    <dbReference type="NCBI Taxonomy" id="2787751"/>
    <lineage>
        <taxon>Bacteria</taxon>
        <taxon>Pseudomonadati</taxon>
        <taxon>Thermodesulfobacteriota</taxon>
        <taxon>Desulfovibrionia</taxon>
        <taxon>Desulfovibrionales</taxon>
        <taxon>Desulfovibrionaceae</taxon>
        <taxon>Taurinivorans</taxon>
    </lineage>
</organism>
<accession>A0ABY5Y3G9</accession>
<evidence type="ECO:0000259" key="2">
    <source>
        <dbReference type="Pfam" id="PF16175"/>
    </source>
</evidence>
<name>A0ABY5Y3G9_9BACT</name>
<dbReference type="Gene3D" id="3.10.310.90">
    <property type="match status" value="1"/>
</dbReference>
<keyword evidence="1" id="KW-1133">Transmembrane helix</keyword>
<evidence type="ECO:0000313" key="4">
    <source>
        <dbReference type="Proteomes" id="UP001058120"/>
    </source>
</evidence>
<protein>
    <submittedName>
        <fullName evidence="3">DUF4875 domain-containing protein</fullName>
    </submittedName>
</protein>
<reference evidence="3" key="1">
    <citation type="submission" date="2020-12" db="EMBL/GenBank/DDBJ databases">
        <title>Taurinivorans muris gen. nov., sp. nov., fundamental and realized metabolic niche of a ubiquitous sulfidogenic bacterium in the murine intestine.</title>
        <authorList>
            <person name="Ye H."/>
            <person name="Hanson B.T."/>
            <person name="Loy A."/>
        </authorList>
    </citation>
    <scope>NUCLEOTIDE SEQUENCE</scope>
    <source>
        <strain evidence="3">LT0009</strain>
    </source>
</reference>
<keyword evidence="4" id="KW-1185">Reference proteome</keyword>